<evidence type="ECO:0000256" key="1">
    <source>
        <dbReference type="SAM" id="SignalP"/>
    </source>
</evidence>
<protein>
    <submittedName>
        <fullName evidence="4">Uncharacterized protein</fullName>
    </submittedName>
</protein>
<dbReference type="EMBL" id="CP042425">
    <property type="protein sequence ID" value="QEL16601.1"/>
    <property type="molecule type" value="Genomic_DNA"/>
</dbReference>
<dbReference type="KEGG" id="lrs:PX52LOC_03561"/>
<proteinExistence type="predicted"/>
<dbReference type="InterPro" id="IPR006626">
    <property type="entry name" value="PbH1"/>
</dbReference>
<name>A0A5C1ABH7_9BACT</name>
<feature type="chain" id="PRO_5022928529" evidence="1">
    <location>
        <begin position="24"/>
        <end position="453"/>
    </location>
</feature>
<feature type="domain" description="Periplasmic copper-binding protein NosD beta helix" evidence="2">
    <location>
        <begin position="292"/>
        <end position="428"/>
    </location>
</feature>
<dbReference type="InterPro" id="IPR012334">
    <property type="entry name" value="Pectin_lyas_fold"/>
</dbReference>
<dbReference type="Pfam" id="PF05048">
    <property type="entry name" value="NosD"/>
    <property type="match status" value="1"/>
</dbReference>
<evidence type="ECO:0000259" key="3">
    <source>
        <dbReference type="Pfam" id="PF13229"/>
    </source>
</evidence>
<reference evidence="5" key="1">
    <citation type="submission" date="2019-08" db="EMBL/GenBank/DDBJ databases">
        <title>Limnoglobus roseus gen. nov., sp. nov., a novel freshwater planctomycete with a giant genome from the family Gemmataceae.</title>
        <authorList>
            <person name="Kulichevskaya I.S."/>
            <person name="Naumoff D.G."/>
            <person name="Miroshnikov K."/>
            <person name="Ivanova A."/>
            <person name="Philippov D.A."/>
            <person name="Hakobyan A."/>
            <person name="Rijpstra I.C."/>
            <person name="Sinninghe Damste J.S."/>
            <person name="Liesack W."/>
            <person name="Dedysh S.N."/>
        </authorList>
    </citation>
    <scope>NUCLEOTIDE SEQUENCE [LARGE SCALE GENOMIC DNA]</scope>
    <source>
        <strain evidence="5">PX52</strain>
    </source>
</reference>
<sequence length="453" mass="47849">MRRVVIASLALVGGGLFLAYSLAQPPAVPTPPAPPALVGDGQADDTAAVQGLVDRGGLVHLPKGTYRLTRPVVVDEKAGFTAIQGDTVARVVMAGPGPAFRFLGTHGGSAAPSTMKPVVWERERMPALDGVEIVGNHADADAVEASGTVQLTITRVLIRECRHGIRLTSRNRNVVISNCHVYHNRGIGIFFDGVNLHQTNVTGSHVSYNAGGGIVVRGGEVRNLQITGCDIEANHGKDVPPTANVFIDSTGGTNAEVAITGNTIQHTHDAPDSANVRIKGPSIKWPQADELRDGNVTITGNIMSDAQVNVHLDHARGVVMTGNTLWTAYAHNLLVENSSNVVVGSNVLDRNPRYVREETPATTNAVVFRNCSDSTVTGLHVSGVRAAAAGIAFEKCDRFHVANCTVLDCEPVGMLLKDVTRSRIVGNLIRDDRPGTKSVPLKTEGGSGNVIVE</sequence>
<organism evidence="4 5">
    <name type="scientific">Limnoglobus roseus</name>
    <dbReference type="NCBI Taxonomy" id="2598579"/>
    <lineage>
        <taxon>Bacteria</taxon>
        <taxon>Pseudomonadati</taxon>
        <taxon>Planctomycetota</taxon>
        <taxon>Planctomycetia</taxon>
        <taxon>Gemmatales</taxon>
        <taxon>Gemmataceae</taxon>
        <taxon>Limnoglobus</taxon>
    </lineage>
</organism>
<dbReference type="InterPro" id="IPR039448">
    <property type="entry name" value="Beta_helix"/>
</dbReference>
<dbReference type="Proteomes" id="UP000324974">
    <property type="component" value="Chromosome"/>
</dbReference>
<dbReference type="Pfam" id="PF13229">
    <property type="entry name" value="Beta_helix"/>
    <property type="match status" value="1"/>
</dbReference>
<feature type="signal peptide" evidence="1">
    <location>
        <begin position="1"/>
        <end position="23"/>
    </location>
</feature>
<evidence type="ECO:0000259" key="2">
    <source>
        <dbReference type="Pfam" id="PF05048"/>
    </source>
</evidence>
<evidence type="ECO:0000313" key="4">
    <source>
        <dbReference type="EMBL" id="QEL16601.1"/>
    </source>
</evidence>
<gene>
    <name evidence="4" type="ORF">PX52LOC_03561</name>
</gene>
<keyword evidence="5" id="KW-1185">Reference proteome</keyword>
<dbReference type="AlphaFoldDB" id="A0A5C1ABH7"/>
<accession>A0A5C1ABH7</accession>
<dbReference type="SUPFAM" id="SSF51126">
    <property type="entry name" value="Pectin lyase-like"/>
    <property type="match status" value="2"/>
</dbReference>
<dbReference type="SMART" id="SM00710">
    <property type="entry name" value="PbH1"/>
    <property type="match status" value="9"/>
</dbReference>
<evidence type="ECO:0000313" key="5">
    <source>
        <dbReference type="Proteomes" id="UP000324974"/>
    </source>
</evidence>
<dbReference type="Gene3D" id="2.160.20.10">
    <property type="entry name" value="Single-stranded right-handed beta-helix, Pectin lyase-like"/>
    <property type="match status" value="2"/>
</dbReference>
<feature type="domain" description="Right handed beta helix" evidence="3">
    <location>
        <begin position="138"/>
        <end position="264"/>
    </location>
</feature>
<dbReference type="InterPro" id="IPR007742">
    <property type="entry name" value="NosD_dom"/>
</dbReference>
<dbReference type="InterPro" id="IPR011050">
    <property type="entry name" value="Pectin_lyase_fold/virulence"/>
</dbReference>
<keyword evidence="1" id="KW-0732">Signal</keyword>
<dbReference type="OrthoDB" id="248604at2"/>
<dbReference type="RefSeq" id="WP_149111310.1">
    <property type="nucleotide sequence ID" value="NZ_CP042425.1"/>
</dbReference>